<name>A0A0U1Q1S0_9BURK</name>
<evidence type="ECO:0000256" key="5">
    <source>
        <dbReference type="ARBA" id="ARBA00023136"/>
    </source>
</evidence>
<feature type="transmembrane region" description="Helical" evidence="6">
    <location>
        <begin position="74"/>
        <end position="96"/>
    </location>
</feature>
<reference evidence="8 9" key="1">
    <citation type="submission" date="2015-05" db="EMBL/GenBank/DDBJ databases">
        <title>Draft genome sequence of Lampropedia sp. CT6, isolated from the microbial mat of a hot water spring, located at Manikaran, India.</title>
        <authorList>
            <person name="Tripathi C."/>
            <person name="Rani P."/>
            <person name="Mahato N.K."/>
            <person name="Lal R."/>
        </authorList>
    </citation>
    <scope>NUCLEOTIDE SEQUENCE [LARGE SCALE GENOMIC DNA]</scope>
    <source>
        <strain evidence="8 9">CT6</strain>
    </source>
</reference>
<evidence type="ECO:0000256" key="3">
    <source>
        <dbReference type="ARBA" id="ARBA00022748"/>
    </source>
</evidence>
<keyword evidence="5 6" id="KW-0472">Membrane</keyword>
<feature type="transmembrane region" description="Helical" evidence="6">
    <location>
        <begin position="176"/>
        <end position="194"/>
    </location>
</feature>
<feature type="transmembrane region" description="Helical" evidence="6">
    <location>
        <begin position="637"/>
        <end position="655"/>
    </location>
</feature>
<sequence>MPALSILSASWWRSAHALLASMRFAIVLLTVLSIASVAGTVLRQQQPLASYVETFGPFWAQLFITLQLHAVYSAWWFVLILAFLVLSTSLCIARNAPKYLADMRRYHEKVRVGSLRAMPLHAQGTLDGAPQALAHDAAATLAAAGWRVRLHARQAGAMQQPGGWMVAAKRGAAHKLGYIATHGAIVLICAGALIDGELFIRAQAWWGGKTPFTSMQSLGQAGAEHWLSPATPAYRGLVRVAEGAESATAIVTQGDGVLLQPLPFRIGLQRFEVDYYSSGMPRAFTSEVVIEDLAGKQRSSHRIAVNQPLRIHGVDIYQSGFDDGGSRVRLRAVGLRQRVPQTVLEAEVGKTLPVGALLPGTTLEVAQLRVLNVENLGGGDAVDVRRVDLRSTLATHLGAGNKTTRPQVLRNVGPSITYRLRDAAGQAVEFHNYMLAADLDDGVPVYLLGVRQQPSEPMRYVRIPQDSAASMDDFLRLQRALYDAPSRAQAVAAYVSRALVTDRTDLRAQLEASARRAMALFVGEGAPAPQGRPTAGLQALAQFIQNNVSPEEMESASAVLLRMLQGVLFELLQQQRQADGLAALAPEGPAMQSFMRLALLALSDMQAYPADVFFALEDFTQVQASVFQVTKAPGRPVVYLGCVLLIAGVFMMLFVRERRLWLWLQPDVDGTAAQALLAMATNRRTLDAGQEFKQLQQTLLRAQSPSLKYDESHDDA</sequence>
<dbReference type="STRING" id="1610491.AAV94_03770"/>
<keyword evidence="9" id="KW-1185">Reference proteome</keyword>
<gene>
    <name evidence="8" type="ORF">AAV94_03770</name>
</gene>
<dbReference type="EMBL" id="LBNQ01000016">
    <property type="protein sequence ID" value="KKW68692.1"/>
    <property type="molecule type" value="Genomic_DNA"/>
</dbReference>
<evidence type="ECO:0000256" key="2">
    <source>
        <dbReference type="ARBA" id="ARBA00022692"/>
    </source>
</evidence>
<dbReference type="GO" id="GO:0017004">
    <property type="term" value="P:cytochrome complex assembly"/>
    <property type="evidence" value="ECO:0007669"/>
    <property type="project" value="UniProtKB-KW"/>
</dbReference>
<feature type="domain" description="ResB-like" evidence="7">
    <location>
        <begin position="22"/>
        <end position="693"/>
    </location>
</feature>
<accession>A0A0U1Q1S0</accession>
<dbReference type="PANTHER" id="PTHR31566">
    <property type="entry name" value="CYTOCHROME C BIOGENESIS PROTEIN CCS1, CHLOROPLASTIC"/>
    <property type="match status" value="1"/>
</dbReference>
<evidence type="ECO:0000256" key="1">
    <source>
        <dbReference type="ARBA" id="ARBA00004141"/>
    </source>
</evidence>
<dbReference type="Pfam" id="PF05140">
    <property type="entry name" value="ResB"/>
    <property type="match status" value="1"/>
</dbReference>
<keyword evidence="4 6" id="KW-1133">Transmembrane helix</keyword>
<protein>
    <recommendedName>
        <fullName evidence="7">ResB-like domain-containing protein</fullName>
    </recommendedName>
</protein>
<dbReference type="InterPro" id="IPR007816">
    <property type="entry name" value="ResB-like_domain"/>
</dbReference>
<evidence type="ECO:0000313" key="8">
    <source>
        <dbReference type="EMBL" id="KKW68692.1"/>
    </source>
</evidence>
<keyword evidence="2 6" id="KW-0812">Transmembrane</keyword>
<dbReference type="AlphaFoldDB" id="A0A0U1Q1S0"/>
<keyword evidence="3" id="KW-0201">Cytochrome c-type biogenesis</keyword>
<dbReference type="InterPro" id="IPR023494">
    <property type="entry name" value="Cyt_c_bgen_Ccs1/CcsB/ResB"/>
</dbReference>
<dbReference type="GO" id="GO:0016020">
    <property type="term" value="C:membrane"/>
    <property type="evidence" value="ECO:0007669"/>
    <property type="project" value="UniProtKB-SubCell"/>
</dbReference>
<dbReference type="PANTHER" id="PTHR31566:SF0">
    <property type="entry name" value="CYTOCHROME C BIOGENESIS PROTEIN CCS1, CHLOROPLASTIC"/>
    <property type="match status" value="1"/>
</dbReference>
<evidence type="ECO:0000313" key="9">
    <source>
        <dbReference type="Proteomes" id="UP000050580"/>
    </source>
</evidence>
<comment type="subcellular location">
    <subcellularLocation>
        <location evidence="1">Membrane</location>
        <topology evidence="1">Multi-pass membrane protein</topology>
    </subcellularLocation>
</comment>
<dbReference type="PATRIC" id="fig|1610491.3.peg.803"/>
<evidence type="ECO:0000256" key="4">
    <source>
        <dbReference type="ARBA" id="ARBA00022989"/>
    </source>
</evidence>
<dbReference type="Proteomes" id="UP000050580">
    <property type="component" value="Unassembled WGS sequence"/>
</dbReference>
<evidence type="ECO:0000259" key="7">
    <source>
        <dbReference type="Pfam" id="PF05140"/>
    </source>
</evidence>
<evidence type="ECO:0000256" key="6">
    <source>
        <dbReference type="SAM" id="Phobius"/>
    </source>
</evidence>
<organism evidence="8 9">
    <name type="scientific">Lampropedia cohaerens</name>
    <dbReference type="NCBI Taxonomy" id="1610491"/>
    <lineage>
        <taxon>Bacteria</taxon>
        <taxon>Pseudomonadati</taxon>
        <taxon>Pseudomonadota</taxon>
        <taxon>Betaproteobacteria</taxon>
        <taxon>Burkholderiales</taxon>
        <taxon>Comamonadaceae</taxon>
        <taxon>Lampropedia</taxon>
    </lineage>
</organism>
<proteinExistence type="predicted"/>
<comment type="caution">
    <text evidence="8">The sequence shown here is derived from an EMBL/GenBank/DDBJ whole genome shotgun (WGS) entry which is preliminary data.</text>
</comment>